<keyword evidence="5" id="KW-1185">Reference proteome</keyword>
<evidence type="ECO:0000313" key="4">
    <source>
        <dbReference type="EMBL" id="KAK1384942.1"/>
    </source>
</evidence>
<dbReference type="GO" id="GO:0016746">
    <property type="term" value="F:acyltransferase activity"/>
    <property type="evidence" value="ECO:0007669"/>
    <property type="project" value="UniProtKB-KW"/>
</dbReference>
<comment type="caution">
    <text evidence="4">The sequence shown here is derived from an EMBL/GenBank/DDBJ whole genome shotgun (WGS) entry which is preliminary data.</text>
</comment>
<gene>
    <name evidence="4" type="ORF">POM88_022677</name>
</gene>
<dbReference type="Pfam" id="PF02458">
    <property type="entry name" value="Transferase"/>
    <property type="match status" value="1"/>
</dbReference>
<evidence type="ECO:0000313" key="5">
    <source>
        <dbReference type="Proteomes" id="UP001237642"/>
    </source>
</evidence>
<evidence type="ECO:0000256" key="1">
    <source>
        <dbReference type="ARBA" id="ARBA00009861"/>
    </source>
</evidence>
<protein>
    <submittedName>
        <fullName evidence="4">Acetyl-CoA-benzylalcohol acetyltransferase-like</fullName>
    </submittedName>
</protein>
<keyword evidence="2" id="KW-0808">Transferase</keyword>
<reference evidence="4" key="1">
    <citation type="submission" date="2023-02" db="EMBL/GenBank/DDBJ databases">
        <title>Genome of toxic invasive species Heracleum sosnowskyi carries increased number of genes despite the absence of recent whole-genome duplications.</title>
        <authorList>
            <person name="Schelkunov M."/>
            <person name="Shtratnikova V."/>
            <person name="Makarenko M."/>
            <person name="Klepikova A."/>
            <person name="Omelchenko D."/>
            <person name="Novikova G."/>
            <person name="Obukhova E."/>
            <person name="Bogdanov V."/>
            <person name="Penin A."/>
            <person name="Logacheva M."/>
        </authorList>
    </citation>
    <scope>NUCLEOTIDE SEQUENCE</scope>
    <source>
        <strain evidence="4">Hsosn_3</strain>
        <tissue evidence="4">Leaf</tissue>
    </source>
</reference>
<dbReference type="EMBL" id="JAUIZM010000005">
    <property type="protein sequence ID" value="KAK1384942.1"/>
    <property type="molecule type" value="Genomic_DNA"/>
</dbReference>
<dbReference type="PANTHER" id="PTHR31623:SF83">
    <property type="entry name" value="ACETYL-COA-BENZYLALCOHOL ACETYLTRANSFERASE-LIKE"/>
    <property type="match status" value="1"/>
</dbReference>
<dbReference type="PANTHER" id="PTHR31623">
    <property type="entry name" value="F21J9.9"/>
    <property type="match status" value="1"/>
</dbReference>
<comment type="similarity">
    <text evidence="1">Belongs to the plant acyltransferase family.</text>
</comment>
<evidence type="ECO:0000256" key="2">
    <source>
        <dbReference type="ARBA" id="ARBA00022679"/>
    </source>
</evidence>
<evidence type="ECO:0000256" key="3">
    <source>
        <dbReference type="ARBA" id="ARBA00023315"/>
    </source>
</evidence>
<organism evidence="4 5">
    <name type="scientific">Heracleum sosnowskyi</name>
    <dbReference type="NCBI Taxonomy" id="360622"/>
    <lineage>
        <taxon>Eukaryota</taxon>
        <taxon>Viridiplantae</taxon>
        <taxon>Streptophyta</taxon>
        <taxon>Embryophyta</taxon>
        <taxon>Tracheophyta</taxon>
        <taxon>Spermatophyta</taxon>
        <taxon>Magnoliopsida</taxon>
        <taxon>eudicotyledons</taxon>
        <taxon>Gunneridae</taxon>
        <taxon>Pentapetalae</taxon>
        <taxon>asterids</taxon>
        <taxon>campanulids</taxon>
        <taxon>Apiales</taxon>
        <taxon>Apiaceae</taxon>
        <taxon>Apioideae</taxon>
        <taxon>apioid superclade</taxon>
        <taxon>Tordylieae</taxon>
        <taxon>Tordyliinae</taxon>
        <taxon>Heracleum</taxon>
    </lineage>
</organism>
<dbReference type="Gene3D" id="3.30.559.10">
    <property type="entry name" value="Chloramphenicol acetyltransferase-like domain"/>
    <property type="match status" value="2"/>
</dbReference>
<sequence>MPIMEVEVVSKKMVKPSVPTPDHLRTCKLSFFDQIAPPDHVPIIYFYNASNISNIREQLVKSLSHTLTMFYPLAGRFVLDGFYVDCNDQGVAYSEAQVNLPLDKFLVESKINIKLINDFVPRKNFGKSHSYTTPIVGLQVSFFECGGLAICMHLSHIVADGYTAAAFIKEWATTTTGLINGDQLLSSSATSFDFASLFPSRDLSVAIKPPQIPSSKKREGKIVSKRFLFNENAISTLKANVNKSDNINRPTRVQVVTSVLWKALIRLSKLPNSTLYLHLSLRGRTGIVSPILNNPSLCGNFYLQVPAKFTKEELELHELVRLFRGSLRTTLKKCSEISKADDLFMEAANNVNEVHKDMENEEVNVSLFTSMCRMPLYETEFGWGKPEWVTIPEMTLEIVFLLDTKCGTGIEAMVSLNEMDMVQFELDPSITAFTS</sequence>
<accession>A0AAD8IIB2</accession>
<dbReference type="InterPro" id="IPR023213">
    <property type="entry name" value="CAT-like_dom_sf"/>
</dbReference>
<reference evidence="4" key="2">
    <citation type="submission" date="2023-05" db="EMBL/GenBank/DDBJ databases">
        <authorList>
            <person name="Schelkunov M.I."/>
        </authorList>
    </citation>
    <scope>NUCLEOTIDE SEQUENCE</scope>
    <source>
        <strain evidence="4">Hsosn_3</strain>
        <tissue evidence="4">Leaf</tissue>
    </source>
</reference>
<dbReference type="Proteomes" id="UP001237642">
    <property type="component" value="Unassembled WGS sequence"/>
</dbReference>
<dbReference type="AlphaFoldDB" id="A0AAD8IIB2"/>
<keyword evidence="3" id="KW-0012">Acyltransferase</keyword>
<name>A0AAD8IIB2_9APIA</name>
<proteinExistence type="inferred from homology"/>